<keyword evidence="1" id="KW-0175">Coiled coil</keyword>
<sequence length="35" mass="4154">MEQKSDEELDRLEKALKQAHADLQAAQTRLRMENR</sequence>
<name>W2R0Y9_PHYN3</name>
<feature type="coiled-coil region" evidence="1">
    <location>
        <begin position="2"/>
        <end position="29"/>
    </location>
</feature>
<dbReference type="STRING" id="761204.W2R0Y9"/>
<dbReference type="GeneID" id="20189994"/>
<evidence type="ECO:0000313" key="2">
    <source>
        <dbReference type="EMBL" id="ETN19018.1"/>
    </source>
</evidence>
<dbReference type="RefSeq" id="XP_008895653.1">
    <property type="nucleotide sequence ID" value="XM_008897405.1"/>
</dbReference>
<dbReference type="AlphaFoldDB" id="W2R0Y9"/>
<evidence type="ECO:0000313" key="3">
    <source>
        <dbReference type="Proteomes" id="UP000018817"/>
    </source>
</evidence>
<evidence type="ECO:0000256" key="1">
    <source>
        <dbReference type="SAM" id="Coils"/>
    </source>
</evidence>
<dbReference type="Proteomes" id="UP000018817">
    <property type="component" value="Unassembled WGS sequence"/>
</dbReference>
<proteinExistence type="predicted"/>
<reference evidence="3" key="1">
    <citation type="submission" date="2011-12" db="EMBL/GenBank/DDBJ databases">
        <authorList>
            <consortium name="The Broad Institute Genome Sequencing Platform"/>
            <person name="Russ C."/>
            <person name="Tyler B."/>
            <person name="Panabieres F."/>
            <person name="Shan W."/>
            <person name="Tripathy S."/>
            <person name="Grunwald N."/>
            <person name="Machado M."/>
            <person name="Young S.K."/>
            <person name="Zeng Q."/>
            <person name="Gargeya S."/>
            <person name="Fitzgerald M."/>
            <person name="Haas B."/>
            <person name="Abouelleil A."/>
            <person name="Alvarado L."/>
            <person name="Arachchi H.M."/>
            <person name="Berlin A."/>
            <person name="Chapman S.B."/>
            <person name="Gearin G."/>
            <person name="Goldberg J."/>
            <person name="Griggs A."/>
            <person name="Gujja S."/>
            <person name="Hansen M."/>
            <person name="Heiman D."/>
            <person name="Howarth C."/>
            <person name="Larimer J."/>
            <person name="Lui A."/>
            <person name="MacDonald P.J.P."/>
            <person name="McCowen C."/>
            <person name="Montmayeur A."/>
            <person name="Murphy C."/>
            <person name="Neiman D."/>
            <person name="Pearson M."/>
            <person name="Priest M."/>
            <person name="Roberts A."/>
            <person name="Saif S."/>
            <person name="Shea T."/>
            <person name="Sisk P."/>
            <person name="Stolte C."/>
            <person name="Sykes S."/>
            <person name="Wortman J."/>
            <person name="Nusbaum C."/>
            <person name="Birren B."/>
        </authorList>
    </citation>
    <scope>NUCLEOTIDE SEQUENCE [LARGE SCALE GENOMIC DNA]</scope>
    <source>
        <strain evidence="3">INRA-310</strain>
    </source>
</reference>
<protein>
    <submittedName>
        <fullName evidence="2">Uncharacterized protein</fullName>
    </submittedName>
</protein>
<organism evidence="2 3">
    <name type="scientific">Phytophthora nicotianae (strain INRA-310)</name>
    <name type="common">Phytophthora parasitica</name>
    <dbReference type="NCBI Taxonomy" id="761204"/>
    <lineage>
        <taxon>Eukaryota</taxon>
        <taxon>Sar</taxon>
        <taxon>Stramenopiles</taxon>
        <taxon>Oomycota</taxon>
        <taxon>Peronosporomycetes</taxon>
        <taxon>Peronosporales</taxon>
        <taxon>Peronosporaceae</taxon>
        <taxon>Phytophthora</taxon>
    </lineage>
</organism>
<accession>W2R0Y9</accession>
<gene>
    <name evidence="2" type="ORF">PPTG_21395</name>
</gene>
<dbReference type="VEuPathDB" id="FungiDB:PPTG_21395"/>
<dbReference type="EMBL" id="KI669565">
    <property type="protein sequence ID" value="ETN19018.1"/>
    <property type="molecule type" value="Genomic_DNA"/>
</dbReference>
<reference evidence="2 3" key="2">
    <citation type="submission" date="2013-11" db="EMBL/GenBank/DDBJ databases">
        <title>The Genome Sequence of Phytophthora parasitica INRA-310.</title>
        <authorList>
            <consortium name="The Broad Institute Genomics Platform"/>
            <person name="Russ C."/>
            <person name="Tyler B."/>
            <person name="Panabieres F."/>
            <person name="Shan W."/>
            <person name="Tripathy S."/>
            <person name="Grunwald N."/>
            <person name="Machado M."/>
            <person name="Johnson C.S."/>
            <person name="Arredondo F."/>
            <person name="Hong C."/>
            <person name="Coffey M."/>
            <person name="Young S.K."/>
            <person name="Zeng Q."/>
            <person name="Gargeya S."/>
            <person name="Fitzgerald M."/>
            <person name="Abouelleil A."/>
            <person name="Alvarado L."/>
            <person name="Chapman S.B."/>
            <person name="Gainer-Dewar J."/>
            <person name="Goldberg J."/>
            <person name="Griggs A."/>
            <person name="Gujja S."/>
            <person name="Hansen M."/>
            <person name="Howarth C."/>
            <person name="Imamovic A."/>
            <person name="Ireland A."/>
            <person name="Larimer J."/>
            <person name="McCowan C."/>
            <person name="Murphy C."/>
            <person name="Pearson M."/>
            <person name="Poon T.W."/>
            <person name="Priest M."/>
            <person name="Roberts A."/>
            <person name="Saif S."/>
            <person name="Shea T."/>
            <person name="Sykes S."/>
            <person name="Wortman J."/>
            <person name="Nusbaum C."/>
            <person name="Birren B."/>
        </authorList>
    </citation>
    <scope>NUCLEOTIDE SEQUENCE [LARGE SCALE GENOMIC DNA]</scope>
    <source>
        <strain evidence="2 3">INRA-310</strain>
    </source>
</reference>